<dbReference type="InterPro" id="IPR036388">
    <property type="entry name" value="WH-like_DNA-bd_sf"/>
</dbReference>
<keyword evidence="3" id="KW-0804">Transcription</keyword>
<dbReference type="Proteomes" id="UP000219068">
    <property type="component" value="Unassembled WGS sequence"/>
</dbReference>
<dbReference type="GO" id="GO:0006950">
    <property type="term" value="P:response to stress"/>
    <property type="evidence" value="ECO:0007669"/>
    <property type="project" value="TreeGrafter"/>
</dbReference>
<dbReference type="PROSITE" id="PS50995">
    <property type="entry name" value="HTH_MARR_2"/>
    <property type="match status" value="1"/>
</dbReference>
<dbReference type="InterPro" id="IPR036390">
    <property type="entry name" value="WH_DNA-bd_sf"/>
</dbReference>
<evidence type="ECO:0000313" key="6">
    <source>
        <dbReference type="EMBL" id="SOC20553.1"/>
    </source>
</evidence>
<evidence type="ECO:0000313" key="8">
    <source>
        <dbReference type="Proteomes" id="UP000252266"/>
    </source>
</evidence>
<sequence>MADISTRKVNPLFLREEELRQGIELLFYAYRDFTAVADQILEQYNFGRAHHRVIYFVSRNPGITVSELLSILKITKQSLSRVLGQLVREGFIDQKTGVQDRRQRLLTLTEKGDALERELTENQRGLIAAAYREAGAEAVEGFRKVMLGMLEEPDRARFTDDSPPGMRRRAS</sequence>
<dbReference type="InterPro" id="IPR039422">
    <property type="entry name" value="MarR/SlyA-like"/>
</dbReference>
<dbReference type="GO" id="GO:0003677">
    <property type="term" value="F:DNA binding"/>
    <property type="evidence" value="ECO:0007669"/>
    <property type="project" value="UniProtKB-KW"/>
</dbReference>
<dbReference type="GO" id="GO:0003700">
    <property type="term" value="F:DNA-binding transcription factor activity"/>
    <property type="evidence" value="ECO:0007669"/>
    <property type="project" value="InterPro"/>
</dbReference>
<evidence type="ECO:0000313" key="7">
    <source>
        <dbReference type="Proteomes" id="UP000219068"/>
    </source>
</evidence>
<evidence type="ECO:0000256" key="2">
    <source>
        <dbReference type="ARBA" id="ARBA00023125"/>
    </source>
</evidence>
<protein>
    <submittedName>
        <fullName evidence="6">DNA-binding transcriptional regulator, MarR family</fullName>
    </submittedName>
    <submittedName>
        <fullName evidence="5">MarR family transcriptional regulator</fullName>
    </submittedName>
</protein>
<proteinExistence type="predicted"/>
<dbReference type="RefSeq" id="WP_062948064.1">
    <property type="nucleotide sequence ID" value="NZ_JALLPZ010000002.1"/>
</dbReference>
<dbReference type="Gene3D" id="1.10.10.10">
    <property type="entry name" value="Winged helix-like DNA-binding domain superfamily/Winged helix DNA-binding domain"/>
    <property type="match status" value="1"/>
</dbReference>
<evidence type="ECO:0000313" key="5">
    <source>
        <dbReference type="EMBL" id="RCK53060.1"/>
    </source>
</evidence>
<dbReference type="Pfam" id="PF12802">
    <property type="entry name" value="MarR_2"/>
    <property type="match status" value="1"/>
</dbReference>
<dbReference type="Proteomes" id="UP000252266">
    <property type="component" value="Unassembled WGS sequence"/>
</dbReference>
<dbReference type="PANTHER" id="PTHR33164:SF44">
    <property type="entry name" value="TRANSCRIPTIONAL REGULATORY PROTEIN"/>
    <property type="match status" value="1"/>
</dbReference>
<dbReference type="EMBL" id="JPWJ01000001">
    <property type="protein sequence ID" value="RCK53060.1"/>
    <property type="molecule type" value="Genomic_DNA"/>
</dbReference>
<feature type="domain" description="HTH marR-type" evidence="4">
    <location>
        <begin position="16"/>
        <end position="151"/>
    </location>
</feature>
<dbReference type="PRINTS" id="PR00598">
    <property type="entry name" value="HTHMARR"/>
</dbReference>
<reference evidence="6 7" key="2">
    <citation type="submission" date="2017-08" db="EMBL/GenBank/DDBJ databases">
        <authorList>
            <person name="de Groot N.N."/>
        </authorList>
    </citation>
    <scope>NUCLEOTIDE SEQUENCE [LARGE SCALE GENOMIC DNA]</scope>
    <source>
        <strain evidence="6 7">USBA 78</strain>
    </source>
</reference>
<dbReference type="SMART" id="SM00347">
    <property type="entry name" value="HTH_MARR"/>
    <property type="match status" value="1"/>
</dbReference>
<reference evidence="5 8" key="1">
    <citation type="submission" date="2014-07" db="EMBL/GenBank/DDBJ databases">
        <title>Draft genome sequence of Thalassospira xiamenensis IB13.</title>
        <authorList>
            <person name="Lai Q."/>
            <person name="Shao Z."/>
        </authorList>
    </citation>
    <scope>NUCLEOTIDE SEQUENCE [LARGE SCALE GENOMIC DNA]</scope>
    <source>
        <strain evidence="5 8">IB13</strain>
    </source>
</reference>
<dbReference type="InterPro" id="IPR023187">
    <property type="entry name" value="Tscrpt_reg_MarR-type_CS"/>
</dbReference>
<evidence type="ECO:0000256" key="1">
    <source>
        <dbReference type="ARBA" id="ARBA00023015"/>
    </source>
</evidence>
<keyword evidence="2 6" id="KW-0238">DNA-binding</keyword>
<accession>A0A154KQT2</accession>
<organism evidence="5 8">
    <name type="scientific">Thalassospira xiamenensis</name>
    <dbReference type="NCBI Taxonomy" id="220697"/>
    <lineage>
        <taxon>Bacteria</taxon>
        <taxon>Pseudomonadati</taxon>
        <taxon>Pseudomonadota</taxon>
        <taxon>Alphaproteobacteria</taxon>
        <taxon>Rhodospirillales</taxon>
        <taxon>Thalassospiraceae</taxon>
        <taxon>Thalassospira</taxon>
    </lineage>
</organism>
<dbReference type="InterPro" id="IPR000835">
    <property type="entry name" value="HTH_MarR-typ"/>
</dbReference>
<dbReference type="PROSITE" id="PS01117">
    <property type="entry name" value="HTH_MARR_1"/>
    <property type="match status" value="1"/>
</dbReference>
<dbReference type="PANTHER" id="PTHR33164">
    <property type="entry name" value="TRANSCRIPTIONAL REGULATOR, MARR FAMILY"/>
    <property type="match status" value="1"/>
</dbReference>
<evidence type="ECO:0000256" key="3">
    <source>
        <dbReference type="ARBA" id="ARBA00023163"/>
    </source>
</evidence>
<keyword evidence="1" id="KW-0805">Transcription regulation</keyword>
<name>A0A154KQT2_9PROT</name>
<evidence type="ECO:0000259" key="4">
    <source>
        <dbReference type="PROSITE" id="PS50995"/>
    </source>
</evidence>
<gene>
    <name evidence="6" type="ORF">SAMN05428964_103152</name>
    <name evidence="5" type="ORF">TH44_02275</name>
</gene>
<dbReference type="SUPFAM" id="SSF46785">
    <property type="entry name" value="Winged helix' DNA-binding domain"/>
    <property type="match status" value="1"/>
</dbReference>
<dbReference type="EMBL" id="OBMM01000003">
    <property type="protein sequence ID" value="SOC20553.1"/>
    <property type="molecule type" value="Genomic_DNA"/>
</dbReference>
<dbReference type="AlphaFoldDB" id="A0A154KQT2"/>